<dbReference type="Proteomes" id="UP000663868">
    <property type="component" value="Unassembled WGS sequence"/>
</dbReference>
<dbReference type="Proteomes" id="UP000663891">
    <property type="component" value="Unassembled WGS sequence"/>
</dbReference>
<name>A0A814AJ39_9BILA</name>
<reference evidence="3" key="1">
    <citation type="submission" date="2021-02" db="EMBL/GenBank/DDBJ databases">
        <authorList>
            <person name="Nowell W R."/>
        </authorList>
    </citation>
    <scope>NUCLEOTIDE SEQUENCE</scope>
</reference>
<evidence type="ECO:0000313" key="6">
    <source>
        <dbReference type="EMBL" id="CAF3777247.1"/>
    </source>
</evidence>
<evidence type="ECO:0000313" key="3">
    <source>
        <dbReference type="EMBL" id="CAF0915324.1"/>
    </source>
</evidence>
<comment type="caution">
    <text evidence="3">The sequence shown here is derived from an EMBL/GenBank/DDBJ whole genome shotgun (WGS) entry which is preliminary data.</text>
</comment>
<accession>A0A814AJ39</accession>
<evidence type="ECO:0000259" key="1">
    <source>
        <dbReference type="PROSITE" id="PS50127"/>
    </source>
</evidence>
<dbReference type="Proteomes" id="UP000663860">
    <property type="component" value="Unassembled WGS sequence"/>
</dbReference>
<dbReference type="InterPro" id="IPR016135">
    <property type="entry name" value="UBQ-conjugating_enzyme/RWD"/>
</dbReference>
<dbReference type="Gene3D" id="3.10.110.10">
    <property type="entry name" value="Ubiquitin Conjugating Enzyme"/>
    <property type="match status" value="1"/>
</dbReference>
<dbReference type="Proteomes" id="UP000663845">
    <property type="component" value="Unassembled WGS sequence"/>
</dbReference>
<dbReference type="PROSITE" id="PS50127">
    <property type="entry name" value="UBC_2"/>
    <property type="match status" value="1"/>
</dbReference>
<evidence type="ECO:0000313" key="7">
    <source>
        <dbReference type="EMBL" id="CAF3906567.1"/>
    </source>
</evidence>
<gene>
    <name evidence="2" type="ORF">IZO911_LOCUS12986</name>
    <name evidence="4" type="ORF">JYZ213_LOCUS14537</name>
    <name evidence="7" type="ORF">KXQ929_LOCUS23112</name>
    <name evidence="5" type="ORF">OKA104_LOCUS10460</name>
    <name evidence="6" type="ORF">OXD698_LOCUS16940</name>
    <name evidence="3" type="ORF">VCS650_LOCUS10074</name>
</gene>
<organism evidence="3 8">
    <name type="scientific">Adineta steineri</name>
    <dbReference type="NCBI Taxonomy" id="433720"/>
    <lineage>
        <taxon>Eukaryota</taxon>
        <taxon>Metazoa</taxon>
        <taxon>Spiralia</taxon>
        <taxon>Gnathifera</taxon>
        <taxon>Rotifera</taxon>
        <taxon>Eurotatoria</taxon>
        <taxon>Bdelloidea</taxon>
        <taxon>Adinetida</taxon>
        <taxon>Adinetidae</taxon>
        <taxon>Adineta</taxon>
    </lineage>
</organism>
<evidence type="ECO:0000313" key="5">
    <source>
        <dbReference type="EMBL" id="CAF3671385.1"/>
    </source>
</evidence>
<dbReference type="InterPro" id="IPR000608">
    <property type="entry name" value="UBC"/>
</dbReference>
<dbReference type="AlphaFoldDB" id="A0A814AJ39"/>
<dbReference type="Proteomes" id="UP000663844">
    <property type="component" value="Unassembled WGS sequence"/>
</dbReference>
<dbReference type="EMBL" id="CAJOAY010000465">
    <property type="protein sequence ID" value="CAF3671385.1"/>
    <property type="molecule type" value="Genomic_DNA"/>
</dbReference>
<evidence type="ECO:0000313" key="2">
    <source>
        <dbReference type="EMBL" id="CAF0914929.1"/>
    </source>
</evidence>
<dbReference type="OrthoDB" id="5596422at2759"/>
<sequence>MGSTQRLNKALWNNITRLKLLEKPSNPYRFILESNPFDDEDDEQDAVEKDEYVIRGRIFPNSDIYKEGSYKIEIKLTSAYPFEAPVVQFLTPIYHPNIAKDGTFCHHLLSNSSKWKLNRAATLVDVIKVIIKFIDEPDPDYAVKYGN</sequence>
<dbReference type="EMBL" id="CAJOBB010001810">
    <property type="protein sequence ID" value="CAF3906567.1"/>
    <property type="molecule type" value="Genomic_DNA"/>
</dbReference>
<feature type="domain" description="UBC core" evidence="1">
    <location>
        <begin position="9"/>
        <end position="147"/>
    </location>
</feature>
<dbReference type="EMBL" id="CAJNON010000071">
    <property type="protein sequence ID" value="CAF0915324.1"/>
    <property type="molecule type" value="Genomic_DNA"/>
</dbReference>
<dbReference type="Proteomes" id="UP000663881">
    <property type="component" value="Unassembled WGS sequence"/>
</dbReference>
<dbReference type="CDD" id="cd00195">
    <property type="entry name" value="UBCc_UEV"/>
    <property type="match status" value="1"/>
</dbReference>
<dbReference type="SMART" id="SM00212">
    <property type="entry name" value="UBCc"/>
    <property type="match status" value="1"/>
</dbReference>
<proteinExistence type="predicted"/>
<dbReference type="PANTHER" id="PTHR24068">
    <property type="entry name" value="UBIQUITIN-CONJUGATING ENZYME E2"/>
    <property type="match status" value="1"/>
</dbReference>
<dbReference type="EMBL" id="CAJNOG010000121">
    <property type="protein sequence ID" value="CAF0973746.1"/>
    <property type="molecule type" value="Genomic_DNA"/>
</dbReference>
<dbReference type="EMBL" id="CAJNOE010000102">
    <property type="protein sequence ID" value="CAF0914929.1"/>
    <property type="molecule type" value="Genomic_DNA"/>
</dbReference>
<dbReference type="EMBL" id="CAJOAZ010001183">
    <property type="protein sequence ID" value="CAF3777247.1"/>
    <property type="molecule type" value="Genomic_DNA"/>
</dbReference>
<evidence type="ECO:0000313" key="4">
    <source>
        <dbReference type="EMBL" id="CAF0973746.1"/>
    </source>
</evidence>
<dbReference type="SUPFAM" id="SSF54495">
    <property type="entry name" value="UBC-like"/>
    <property type="match status" value="1"/>
</dbReference>
<evidence type="ECO:0000313" key="8">
    <source>
        <dbReference type="Proteomes" id="UP000663891"/>
    </source>
</evidence>
<protein>
    <recommendedName>
        <fullName evidence="1">UBC core domain-containing protein</fullName>
    </recommendedName>
</protein>
<dbReference type="Pfam" id="PF00179">
    <property type="entry name" value="UQ_con"/>
    <property type="match status" value="1"/>
</dbReference>